<feature type="transmembrane region" description="Helical" evidence="1">
    <location>
        <begin position="33"/>
        <end position="57"/>
    </location>
</feature>
<dbReference type="RefSeq" id="WP_395822899.1">
    <property type="nucleotide sequence ID" value="NZ_CP043494.1"/>
</dbReference>
<keyword evidence="1" id="KW-1133">Transmembrane helix</keyword>
<gene>
    <name evidence="2" type="ORF">F0U60_21940</name>
</gene>
<accession>A0ABY9WRX4</accession>
<name>A0ABY9WRX4_9BACT</name>
<protein>
    <submittedName>
        <fullName evidence="2">Uncharacterized protein</fullName>
    </submittedName>
</protein>
<evidence type="ECO:0000256" key="1">
    <source>
        <dbReference type="SAM" id="Phobius"/>
    </source>
</evidence>
<keyword evidence="1" id="KW-0812">Transmembrane</keyword>
<sequence length="386" mass="43282">MYCRIQPSFDCKAHERVRGHLVRRFVLESIKRFSLIAILLSCGTVAAQGYLAGAWYVGNASQIDRLEAQGFNLLLLDRGDFSQPTPPAGGWARDRNAHIDDMLAALDTGSMAVLPLDIYPFYTQNWFSPEGMCQFVKKYGSHPKVYGFMLRDDVNIKDNVGGCASAQDGDVTCPRISLWVVRWLNQMIRGTAGQANDCNGGASANDLAPGKKVMVTFLFDPSQNTNGHKYRWFDPKNVPPNFFTPGDTWDIILPYWYSHRYGVGPQQELNEMNTLYKDMASVLNTRYTIPILQAVDEPYNATQDVLNLLAPATPMNSQYCRFRTHGVVNPSGTRAIIFFTANGGLNNLLHRDGVEDISPSNYYYWEAGKTIQLHKNNMESGATCLY</sequence>
<evidence type="ECO:0000313" key="2">
    <source>
        <dbReference type="EMBL" id="WNG46478.1"/>
    </source>
</evidence>
<evidence type="ECO:0000313" key="3">
    <source>
        <dbReference type="Proteomes" id="UP001611383"/>
    </source>
</evidence>
<keyword evidence="1" id="KW-0472">Membrane</keyword>
<dbReference type="EMBL" id="CP043494">
    <property type="protein sequence ID" value="WNG46478.1"/>
    <property type="molecule type" value="Genomic_DNA"/>
</dbReference>
<reference evidence="2 3" key="1">
    <citation type="submission" date="2019-08" db="EMBL/GenBank/DDBJ databases">
        <title>Archangium and Cystobacter genomes.</title>
        <authorList>
            <person name="Chen I.-C.K."/>
            <person name="Wielgoss S."/>
        </authorList>
    </citation>
    <scope>NUCLEOTIDE SEQUENCE [LARGE SCALE GENOMIC DNA]</scope>
    <source>
        <strain evidence="2 3">Cbm 6</strain>
    </source>
</reference>
<organism evidence="2 3">
    <name type="scientific">Archangium minus</name>
    <dbReference type="NCBI Taxonomy" id="83450"/>
    <lineage>
        <taxon>Bacteria</taxon>
        <taxon>Pseudomonadati</taxon>
        <taxon>Myxococcota</taxon>
        <taxon>Myxococcia</taxon>
        <taxon>Myxococcales</taxon>
        <taxon>Cystobacterineae</taxon>
        <taxon>Archangiaceae</taxon>
        <taxon>Archangium</taxon>
    </lineage>
</organism>
<keyword evidence="3" id="KW-1185">Reference proteome</keyword>
<dbReference type="Proteomes" id="UP001611383">
    <property type="component" value="Chromosome"/>
</dbReference>
<proteinExistence type="predicted"/>